<dbReference type="PROSITE" id="PS51257">
    <property type="entry name" value="PROKAR_LIPOPROTEIN"/>
    <property type="match status" value="1"/>
</dbReference>
<comment type="caution">
    <text evidence="3">The sequence shown here is derived from an EMBL/GenBank/DDBJ whole genome shotgun (WGS) entry which is preliminary data.</text>
</comment>
<protein>
    <recommendedName>
        <fullName evidence="5">Septum formation-related domain-containing protein</fullName>
    </recommendedName>
</protein>
<proteinExistence type="predicted"/>
<reference evidence="3 4" key="1">
    <citation type="submission" date="2021-03" db="EMBL/GenBank/DDBJ databases">
        <title>Sequencing the genomes of 1000 actinobacteria strains.</title>
        <authorList>
            <person name="Klenk H.-P."/>
        </authorList>
    </citation>
    <scope>NUCLEOTIDE SEQUENCE [LARGE SCALE GENOMIC DNA]</scope>
    <source>
        <strain evidence="3 4">DSM 44506</strain>
    </source>
</reference>
<feature type="signal peptide" evidence="2">
    <location>
        <begin position="1"/>
        <end position="25"/>
    </location>
</feature>
<feature type="compositionally biased region" description="Polar residues" evidence="1">
    <location>
        <begin position="44"/>
        <end position="53"/>
    </location>
</feature>
<name>A0ABS4U9D3_9CORY</name>
<dbReference type="EMBL" id="JAGINY010000001">
    <property type="protein sequence ID" value="MBP2333138.1"/>
    <property type="molecule type" value="Genomic_DNA"/>
</dbReference>
<evidence type="ECO:0000313" key="4">
    <source>
        <dbReference type="Proteomes" id="UP001519305"/>
    </source>
</evidence>
<organism evidence="3 4">
    <name type="scientific">Corynebacterium freneyi</name>
    <dbReference type="NCBI Taxonomy" id="134034"/>
    <lineage>
        <taxon>Bacteria</taxon>
        <taxon>Bacillati</taxon>
        <taxon>Actinomycetota</taxon>
        <taxon>Actinomycetes</taxon>
        <taxon>Mycobacteriales</taxon>
        <taxon>Corynebacteriaceae</taxon>
        <taxon>Corynebacterium</taxon>
    </lineage>
</organism>
<evidence type="ECO:0000256" key="1">
    <source>
        <dbReference type="SAM" id="MobiDB-lite"/>
    </source>
</evidence>
<feature type="chain" id="PRO_5045756996" description="Septum formation-related domain-containing protein" evidence="2">
    <location>
        <begin position="26"/>
        <end position="311"/>
    </location>
</feature>
<gene>
    <name evidence="3" type="ORF">JOF33_001837</name>
</gene>
<dbReference type="RefSeq" id="WP_209653739.1">
    <property type="nucleotide sequence ID" value="NZ_CP047357.1"/>
</dbReference>
<keyword evidence="2" id="KW-0732">Signal</keyword>
<evidence type="ECO:0008006" key="5">
    <source>
        <dbReference type="Google" id="ProtNLM"/>
    </source>
</evidence>
<sequence>MKTTLCPLRSSIVALLGTAGLFLVSCGTGGTGEAAAPSPEAGSSQSERQSTVTVTETAGDEHDQAIDVDFDSLQQVDPGMFREHSVQSLTYVVDGTTGECFVNAPLVTCIGTAADDVPDVDMPPLSGRPGAVAIGAAGVAYVIAEGVPPAKTELETGQWVNFGVVKCAKPDDSTLACVSDGAAFQIEGSDRDITTEGPILDPAELQASAEGQPGTGYTIGTDVLVQAPTLCGAMEGHRLADVVKGEITCKEAMEVLDEYDERMPSEGTGNAMIVDFDGWSCSSPTVARAEELQAKTVCGHEGRGIEVRAPL</sequence>
<keyword evidence="4" id="KW-1185">Reference proteome</keyword>
<dbReference type="Proteomes" id="UP001519305">
    <property type="component" value="Unassembled WGS sequence"/>
</dbReference>
<accession>A0ABS4U9D3</accession>
<feature type="region of interest" description="Disordered" evidence="1">
    <location>
        <begin position="32"/>
        <end position="53"/>
    </location>
</feature>
<evidence type="ECO:0000256" key="2">
    <source>
        <dbReference type="SAM" id="SignalP"/>
    </source>
</evidence>
<evidence type="ECO:0000313" key="3">
    <source>
        <dbReference type="EMBL" id="MBP2333138.1"/>
    </source>
</evidence>
<feature type="compositionally biased region" description="Low complexity" evidence="1">
    <location>
        <begin position="33"/>
        <end position="43"/>
    </location>
</feature>